<dbReference type="EMBL" id="MSFM01000011">
    <property type="protein sequence ID" value="PKY01806.1"/>
    <property type="molecule type" value="Genomic_DNA"/>
</dbReference>
<evidence type="ECO:0000256" key="4">
    <source>
        <dbReference type="ARBA" id="ARBA00022989"/>
    </source>
</evidence>
<evidence type="ECO:0000256" key="5">
    <source>
        <dbReference type="ARBA" id="ARBA00023136"/>
    </source>
</evidence>
<feature type="transmembrane region" description="Helical" evidence="6">
    <location>
        <begin position="215"/>
        <end position="236"/>
    </location>
</feature>
<feature type="transmembrane region" description="Helical" evidence="6">
    <location>
        <begin position="124"/>
        <end position="143"/>
    </location>
</feature>
<dbReference type="InterPro" id="IPR039020">
    <property type="entry name" value="PaxB-like"/>
</dbReference>
<dbReference type="Pfam" id="PF25129">
    <property type="entry name" value="Pyr4-TMTC"/>
    <property type="match status" value="1"/>
</dbReference>
<dbReference type="VEuPathDB" id="FungiDB:P168DRAFT_56528"/>
<dbReference type="AlphaFoldDB" id="A0A2I1CVZ8"/>
<dbReference type="RefSeq" id="XP_024690400.1">
    <property type="nucleotide sequence ID" value="XM_024842010.1"/>
</dbReference>
<evidence type="ECO:0000313" key="7">
    <source>
        <dbReference type="EMBL" id="PKY01806.1"/>
    </source>
</evidence>
<evidence type="ECO:0000256" key="6">
    <source>
        <dbReference type="SAM" id="Phobius"/>
    </source>
</evidence>
<feature type="transmembrane region" description="Helical" evidence="6">
    <location>
        <begin position="96"/>
        <end position="117"/>
    </location>
</feature>
<dbReference type="OrthoDB" id="5294024at2759"/>
<name>A0A2I1CVZ8_ASPC2</name>
<dbReference type="PANTHER" id="PTHR42038">
    <property type="match status" value="1"/>
</dbReference>
<dbReference type="Proteomes" id="UP000234254">
    <property type="component" value="Unassembled WGS sequence"/>
</dbReference>
<evidence type="ECO:0000256" key="1">
    <source>
        <dbReference type="ARBA" id="ARBA00004141"/>
    </source>
</evidence>
<evidence type="ECO:0000313" key="8">
    <source>
        <dbReference type="Proteomes" id="UP000234254"/>
    </source>
</evidence>
<comment type="caution">
    <text evidence="7">The sequence shown here is derived from an EMBL/GenBank/DDBJ whole genome shotgun (WGS) entry which is preliminary data.</text>
</comment>
<accession>A0A2I1CVZ8</accession>
<keyword evidence="5 6" id="KW-0472">Membrane</keyword>
<gene>
    <name evidence="7" type="ORF">P168DRAFT_56528</name>
</gene>
<protein>
    <submittedName>
        <fullName evidence="7">Uncharacterized protein</fullName>
    </submittedName>
</protein>
<dbReference type="GO" id="GO:0016829">
    <property type="term" value="F:lyase activity"/>
    <property type="evidence" value="ECO:0007669"/>
    <property type="project" value="InterPro"/>
</dbReference>
<feature type="transmembrane region" description="Helical" evidence="6">
    <location>
        <begin position="184"/>
        <end position="203"/>
    </location>
</feature>
<keyword evidence="8" id="KW-1185">Reference proteome</keyword>
<evidence type="ECO:0000256" key="3">
    <source>
        <dbReference type="ARBA" id="ARBA00022692"/>
    </source>
</evidence>
<keyword evidence="4 6" id="KW-1133">Transmembrane helix</keyword>
<feature type="transmembrane region" description="Helical" evidence="6">
    <location>
        <begin position="248"/>
        <end position="267"/>
    </location>
</feature>
<feature type="transmembrane region" description="Helical" evidence="6">
    <location>
        <begin position="279"/>
        <end position="300"/>
    </location>
</feature>
<dbReference type="GeneID" id="36549539"/>
<sequence>MFMIDDIIDPCSRRLGVETDTQPAAMPIRQLRRPINGIFLPIPWFSRYNLKERHPFPSTTINMANFELARKTPHLIVQPADAALSPPESYLFVQDGLIIACGVIYALCYTFCIIRTYSDRMYPGARWGSIQFMGPIMAYELYYAVVTTTTTFERLAFSAWFMLDISFVSTALRSAHPPRERWPLLRNILGLAVASLVGLKYLGMAFPDEREQMTAYWTGILLQFPIGYVCLGLLWSDADTRGHSLEIWLTRYLGCFTAYGVFFWRYWNIPQNWSYVGSPWSVWIIILTLVPETLYPFVYYKVHNQMKLKGE</sequence>
<evidence type="ECO:0000256" key="2">
    <source>
        <dbReference type="ARBA" id="ARBA00006757"/>
    </source>
</evidence>
<proteinExistence type="inferred from homology"/>
<dbReference type="PANTHER" id="PTHR42038:SF4">
    <property type="entry name" value="INTEGRAL MEMBRANE PROTEIN"/>
    <property type="match status" value="1"/>
</dbReference>
<feature type="transmembrane region" description="Helical" evidence="6">
    <location>
        <begin position="155"/>
        <end position="172"/>
    </location>
</feature>
<keyword evidence="3 6" id="KW-0812">Transmembrane</keyword>
<reference evidence="7" key="1">
    <citation type="submission" date="2016-12" db="EMBL/GenBank/DDBJ databases">
        <title>The genomes of Aspergillus section Nigri reveals drivers in fungal speciation.</title>
        <authorList>
            <consortium name="DOE Joint Genome Institute"/>
            <person name="Vesth T.C."/>
            <person name="Nybo J."/>
            <person name="Theobald S."/>
            <person name="Brandl J."/>
            <person name="Frisvad J.C."/>
            <person name="Nielsen K.F."/>
            <person name="Lyhne E.K."/>
            <person name="Kogle M.E."/>
            <person name="Kuo A."/>
            <person name="Riley R."/>
            <person name="Clum A."/>
            <person name="Nolan M."/>
            <person name="Lipzen A."/>
            <person name="Salamov A."/>
            <person name="Henrissat B."/>
            <person name="Wiebenga A."/>
            <person name="De vries R.P."/>
            <person name="Grigoriev I.V."/>
            <person name="Mortensen U.H."/>
            <person name="Andersen M.R."/>
            <person name="Baker S.E."/>
        </authorList>
    </citation>
    <scope>NUCLEOTIDE SEQUENCE</scope>
    <source>
        <strain evidence="7">IBT 28561</strain>
    </source>
</reference>
<comment type="subcellular location">
    <subcellularLocation>
        <location evidence="1">Membrane</location>
        <topology evidence="1">Multi-pass membrane protein</topology>
    </subcellularLocation>
</comment>
<dbReference type="GO" id="GO:0016020">
    <property type="term" value="C:membrane"/>
    <property type="evidence" value="ECO:0007669"/>
    <property type="project" value="UniProtKB-SubCell"/>
</dbReference>
<organism evidence="7 8">
    <name type="scientific">Aspergillus campestris (strain IBT 28561)</name>
    <dbReference type="NCBI Taxonomy" id="1392248"/>
    <lineage>
        <taxon>Eukaryota</taxon>
        <taxon>Fungi</taxon>
        <taxon>Dikarya</taxon>
        <taxon>Ascomycota</taxon>
        <taxon>Pezizomycotina</taxon>
        <taxon>Eurotiomycetes</taxon>
        <taxon>Eurotiomycetidae</taxon>
        <taxon>Eurotiales</taxon>
        <taxon>Aspergillaceae</taxon>
        <taxon>Aspergillus</taxon>
        <taxon>Aspergillus subgen. Circumdati</taxon>
    </lineage>
</organism>
<comment type="similarity">
    <text evidence="2">Belongs to the paxB family.</text>
</comment>